<evidence type="ECO:0000313" key="1">
    <source>
        <dbReference type="EMBL" id="GAA4130402.1"/>
    </source>
</evidence>
<gene>
    <name evidence="1" type="ORF">GCM10022416_07960</name>
</gene>
<sequence length="51" mass="5595">MPWLRSLKGDERPALRSRLVCGMCPSGVMSDLSDLLEEYAAQAAVLRCLQG</sequence>
<evidence type="ECO:0000313" key="2">
    <source>
        <dbReference type="Proteomes" id="UP001500266"/>
    </source>
</evidence>
<comment type="caution">
    <text evidence="1">The sequence shown here is derived from an EMBL/GenBank/DDBJ whole genome shotgun (WGS) entry which is preliminary data.</text>
</comment>
<accession>A0ABP7Y454</accession>
<protein>
    <submittedName>
        <fullName evidence="1">Uncharacterized protein</fullName>
    </submittedName>
</protein>
<reference evidence="2" key="1">
    <citation type="journal article" date="2019" name="Int. J. Syst. Evol. Microbiol.">
        <title>The Global Catalogue of Microorganisms (GCM) 10K type strain sequencing project: providing services to taxonomists for standard genome sequencing and annotation.</title>
        <authorList>
            <consortium name="The Broad Institute Genomics Platform"/>
            <consortium name="The Broad Institute Genome Sequencing Center for Infectious Disease"/>
            <person name="Wu L."/>
            <person name="Ma J."/>
        </authorList>
    </citation>
    <scope>NUCLEOTIDE SEQUENCE [LARGE SCALE GENOMIC DNA]</scope>
    <source>
        <strain evidence="2">JCM 17316</strain>
    </source>
</reference>
<proteinExistence type="predicted"/>
<keyword evidence="2" id="KW-1185">Reference proteome</keyword>
<dbReference type="EMBL" id="BAABDO010000007">
    <property type="protein sequence ID" value="GAA4130402.1"/>
    <property type="molecule type" value="Genomic_DNA"/>
</dbReference>
<dbReference type="Proteomes" id="UP001500266">
    <property type="component" value="Unassembled WGS sequence"/>
</dbReference>
<organism evidence="1 2">
    <name type="scientific">Actinomadura keratinilytica</name>
    <dbReference type="NCBI Taxonomy" id="547461"/>
    <lineage>
        <taxon>Bacteria</taxon>
        <taxon>Bacillati</taxon>
        <taxon>Actinomycetota</taxon>
        <taxon>Actinomycetes</taxon>
        <taxon>Streptosporangiales</taxon>
        <taxon>Thermomonosporaceae</taxon>
        <taxon>Actinomadura</taxon>
    </lineage>
</organism>
<name>A0ABP7Y454_9ACTN</name>